<proteinExistence type="predicted"/>
<dbReference type="EMBL" id="CADCWE010000155">
    <property type="protein sequence ID" value="CAA9545739.1"/>
    <property type="molecule type" value="Genomic_DNA"/>
</dbReference>
<name>A0A6J4UF12_9BACT</name>
<reference evidence="1" key="1">
    <citation type="submission" date="2020-02" db="EMBL/GenBank/DDBJ databases">
        <authorList>
            <person name="Meier V. D."/>
        </authorList>
    </citation>
    <scope>NUCLEOTIDE SEQUENCE</scope>
    <source>
        <strain evidence="1">AVDCRST_MAG73</strain>
    </source>
</reference>
<sequence>MGLFDWFNSTKRPEAGVAPASAANVRQTLLGLNRETAPWQIRDGAEEGVDLIAEWKIVDARWYELFAKASLTEVFQIHLKFDEAAREVRALDKRYSVSWRAGLPHLEFSASTFRGQTKSFSWGTAYAFKEDGQFGEVYNYRFATGEIKKPIQEAVTVAGWTYKGVSFGKL</sequence>
<gene>
    <name evidence="1" type="ORF">AVDCRST_MAG73-2391</name>
</gene>
<accession>A0A6J4UF12</accession>
<protein>
    <submittedName>
        <fullName evidence="1">Uncharacterized protein</fullName>
    </submittedName>
</protein>
<evidence type="ECO:0000313" key="1">
    <source>
        <dbReference type="EMBL" id="CAA9545739.1"/>
    </source>
</evidence>
<dbReference type="AlphaFoldDB" id="A0A6J4UF12"/>
<organism evidence="1">
    <name type="scientific">uncultured Thermomicrobiales bacterium</name>
    <dbReference type="NCBI Taxonomy" id="1645740"/>
    <lineage>
        <taxon>Bacteria</taxon>
        <taxon>Pseudomonadati</taxon>
        <taxon>Thermomicrobiota</taxon>
        <taxon>Thermomicrobia</taxon>
        <taxon>Thermomicrobiales</taxon>
        <taxon>environmental samples</taxon>
    </lineage>
</organism>